<keyword evidence="1" id="KW-0408">Iron</keyword>
<evidence type="ECO:0000313" key="4">
    <source>
        <dbReference type="EMBL" id="KUK35778.1"/>
    </source>
</evidence>
<evidence type="ECO:0000256" key="1">
    <source>
        <dbReference type="ARBA" id="ARBA00023004"/>
    </source>
</evidence>
<proteinExistence type="predicted"/>
<dbReference type="InterPro" id="IPR007506">
    <property type="entry name" value="PMDh-L-like_dom"/>
</dbReference>
<feature type="domain" description="Phosphomevalonate dehydratase large subunit-like" evidence="3">
    <location>
        <begin position="1"/>
        <end position="395"/>
    </location>
</feature>
<comment type="caution">
    <text evidence="4">The sequence shown here is derived from an EMBL/GenBank/DDBJ whole genome shotgun (WGS) entry which is preliminary data.</text>
</comment>
<accession>A0A101FEX7</accession>
<dbReference type="Proteomes" id="UP000053326">
    <property type="component" value="Unassembled WGS sequence"/>
</dbReference>
<dbReference type="EMBL" id="LGFO01000259">
    <property type="protein sequence ID" value="KUK35778.1"/>
    <property type="molecule type" value="Genomic_DNA"/>
</dbReference>
<dbReference type="GO" id="GO:0016829">
    <property type="term" value="F:lyase activity"/>
    <property type="evidence" value="ECO:0007669"/>
    <property type="project" value="UniProtKB-KW"/>
</dbReference>
<evidence type="ECO:0000256" key="2">
    <source>
        <dbReference type="ARBA" id="ARBA00023239"/>
    </source>
</evidence>
<dbReference type="PANTHER" id="PTHR36577">
    <property type="entry name" value="DUF521 DOMAIN PROTEIN (AFU_ORTHOLOGUE AFUA_6G00490)"/>
    <property type="match status" value="1"/>
</dbReference>
<dbReference type="AlphaFoldDB" id="A0A101FEX7"/>
<sequence length="406" mass="44339">MQLTDEEKRMLDGEYGEVVRKSLKILVALGEIYGAERMLKIKNVHSPGVSYRVAGDAGLNFVKDASREGRFTIPVTLNTIGIDSERWEELEYHFPRCFALKQIELLDAYQKMGAIATYTCAPYLTGNIPVMGEHLAWGESSAVAYVNSVVGARTNREGGPSALAAAVTGRVPEYGFHLEENRKGKYLIRVDVEMKTDKDYAVLGYFAGRIAGRDVPVFEGIKGRPTLENLKALSAAIASSGAVALYHIVGVTPEAPTADAVIGKQEPIIFGRKEYREVVEKFTVDGDVDFVVTGCPHCSIVEIGKVARLLEGKKVKAEFWVCTARQTKVLADKMGLTEIIEKAGARIICDTCPVLAPTSTKGYKKLLTNSGKLAHYAPGLWNLKTGLLEIEECVDAAIKGYWSGKV</sequence>
<protein>
    <recommendedName>
        <fullName evidence="3">Phosphomevalonate dehydratase large subunit-like domain-containing protein</fullName>
    </recommendedName>
</protein>
<dbReference type="PANTHER" id="PTHR36577:SF3">
    <property type="entry name" value="DUF521 DOMAIN PROTEIN (AFU_ORTHOLOGUE AFUA_6G00490)"/>
    <property type="match status" value="1"/>
</dbReference>
<name>A0A101FEX7_9THEO</name>
<organism evidence="4 5">
    <name type="scientific">Thermacetogenium phaeum</name>
    <dbReference type="NCBI Taxonomy" id="85874"/>
    <lineage>
        <taxon>Bacteria</taxon>
        <taxon>Bacillati</taxon>
        <taxon>Bacillota</taxon>
        <taxon>Clostridia</taxon>
        <taxon>Thermoanaerobacterales</taxon>
        <taxon>Thermoanaerobacteraceae</taxon>
        <taxon>Thermacetogenium</taxon>
    </lineage>
</organism>
<gene>
    <name evidence="4" type="ORF">XD66_1514</name>
</gene>
<reference evidence="5" key="1">
    <citation type="journal article" date="2015" name="MBio">
        <title>Genome-Resolved Metagenomic Analysis Reveals Roles for Candidate Phyla and Other Microbial Community Members in Biogeochemical Transformations in Oil Reservoirs.</title>
        <authorList>
            <person name="Hu P."/>
            <person name="Tom L."/>
            <person name="Singh A."/>
            <person name="Thomas B.C."/>
            <person name="Baker B.J."/>
            <person name="Piceno Y.M."/>
            <person name="Andersen G.L."/>
            <person name="Banfield J.F."/>
        </authorList>
    </citation>
    <scope>NUCLEOTIDE SEQUENCE [LARGE SCALE GENOMIC DNA]</scope>
</reference>
<dbReference type="Pfam" id="PF04412">
    <property type="entry name" value="AcnX"/>
    <property type="match status" value="1"/>
</dbReference>
<dbReference type="CDD" id="cd01355">
    <property type="entry name" value="AcnX"/>
    <property type="match status" value="1"/>
</dbReference>
<keyword evidence="2" id="KW-0456">Lyase</keyword>
<evidence type="ECO:0000313" key="5">
    <source>
        <dbReference type="Proteomes" id="UP000053326"/>
    </source>
</evidence>
<dbReference type="PATRIC" id="fig|85874.4.peg.1196"/>
<evidence type="ECO:0000259" key="3">
    <source>
        <dbReference type="Pfam" id="PF04412"/>
    </source>
</evidence>